<dbReference type="PANTHER" id="PTHR47354">
    <property type="entry name" value="NADH OXIDOREDUCTASE HCR"/>
    <property type="match status" value="1"/>
</dbReference>
<dbReference type="PROSITE" id="PS00197">
    <property type="entry name" value="2FE2S_FER_1"/>
    <property type="match status" value="1"/>
</dbReference>
<dbReference type="CDD" id="cd03469">
    <property type="entry name" value="Rieske_RO_Alpha_N"/>
    <property type="match status" value="1"/>
</dbReference>
<dbReference type="EMBL" id="JARTTN020000002">
    <property type="protein sequence ID" value="MEC6060308.1"/>
    <property type="molecule type" value="Genomic_DNA"/>
</dbReference>
<dbReference type="RefSeq" id="WP_004181850.1">
    <property type="nucleotide sequence ID" value="NZ_JARTTN020000002.1"/>
</dbReference>
<dbReference type="CDD" id="cd06185">
    <property type="entry name" value="PDR_like"/>
    <property type="match status" value="1"/>
</dbReference>
<dbReference type="PROSITE" id="PS51384">
    <property type="entry name" value="FAD_FR"/>
    <property type="match status" value="1"/>
</dbReference>
<gene>
    <name evidence="10" type="ORF">QAB22_027980</name>
</gene>
<keyword evidence="6" id="KW-0411">Iron-sulfur</keyword>
<evidence type="ECO:0000259" key="9">
    <source>
        <dbReference type="PROSITE" id="PS51384"/>
    </source>
</evidence>
<dbReference type="GO" id="GO:0016491">
    <property type="term" value="F:oxidoreductase activity"/>
    <property type="evidence" value="ECO:0007669"/>
    <property type="project" value="UniProtKB-KW"/>
</dbReference>
<reference evidence="10" key="1">
    <citation type="journal article" date="2023" name="Nat. Commun.">
        <title>Genomic dissection of endemic carbapenem resistance reveals metallo-beta-lactamase dissemination through clonal, plasmid and integron transfer.</title>
        <authorList>
            <person name="Macesic N."/>
            <person name="Hawkey J."/>
            <person name="Vezina B."/>
            <person name="Wisniewski J.A."/>
            <person name="Cottingham H."/>
            <person name="Blakeway L.V."/>
            <person name="Harshegyi T."/>
            <person name="Pragastis K."/>
            <person name="Badoordeen G.Z."/>
            <person name="Dennison A."/>
            <person name="Spelman D.W."/>
            <person name="Jenney A.W.J."/>
            <person name="Peleg A.Y."/>
        </authorList>
    </citation>
    <scope>NUCLEOTIDE SEQUENCE</scope>
    <source>
        <strain evidence="10">CPO071</strain>
    </source>
</reference>
<dbReference type="PANTHER" id="PTHR47354:SF1">
    <property type="entry name" value="CARNITINE MONOOXYGENASE REDUCTASE SUBUNIT"/>
    <property type="match status" value="1"/>
</dbReference>
<dbReference type="InterPro" id="IPR050415">
    <property type="entry name" value="MRET"/>
</dbReference>
<evidence type="ECO:0000313" key="11">
    <source>
        <dbReference type="Proteomes" id="UP001176846"/>
    </source>
</evidence>
<dbReference type="InterPro" id="IPR001041">
    <property type="entry name" value="2Fe-2S_ferredoxin-type"/>
</dbReference>
<feature type="domain" description="Rieske" evidence="8">
    <location>
        <begin position="8"/>
        <end position="112"/>
    </location>
</feature>
<dbReference type="InterPro" id="IPR006058">
    <property type="entry name" value="2Fe2S_fd_BS"/>
</dbReference>
<dbReference type="InterPro" id="IPR039261">
    <property type="entry name" value="FNR_nucleotide-bd"/>
</dbReference>
<organism evidence="10 11">
    <name type="scientific">Klebsiella variicola</name>
    <dbReference type="NCBI Taxonomy" id="244366"/>
    <lineage>
        <taxon>Bacteria</taxon>
        <taxon>Pseudomonadati</taxon>
        <taxon>Pseudomonadota</taxon>
        <taxon>Gammaproteobacteria</taxon>
        <taxon>Enterobacterales</taxon>
        <taxon>Enterobacteriaceae</taxon>
        <taxon>Klebsiella/Raoultella group</taxon>
        <taxon>Klebsiella</taxon>
        <taxon>Klebsiella pneumoniae complex</taxon>
    </lineage>
</organism>
<evidence type="ECO:0000256" key="4">
    <source>
        <dbReference type="ARBA" id="ARBA00023002"/>
    </source>
</evidence>
<dbReference type="PROSITE" id="PS51085">
    <property type="entry name" value="2FE2S_FER_2"/>
    <property type="match status" value="1"/>
</dbReference>
<dbReference type="GO" id="GO:0046872">
    <property type="term" value="F:metal ion binding"/>
    <property type="evidence" value="ECO:0007669"/>
    <property type="project" value="UniProtKB-KW"/>
</dbReference>
<dbReference type="Gene3D" id="3.40.50.80">
    <property type="entry name" value="Nucleotide-binding domain of ferredoxin-NADP reductase (FNR) module"/>
    <property type="match status" value="1"/>
</dbReference>
<evidence type="ECO:0000313" key="10">
    <source>
        <dbReference type="EMBL" id="MEC6060308.1"/>
    </source>
</evidence>
<dbReference type="InterPro" id="IPR036922">
    <property type="entry name" value="Rieske_2Fe-2S_sf"/>
</dbReference>
<keyword evidence="1" id="KW-0285">Flavoprotein</keyword>
<dbReference type="Gene3D" id="2.40.30.10">
    <property type="entry name" value="Translation factors"/>
    <property type="match status" value="1"/>
</dbReference>
<accession>A0AAW9PPQ8</accession>
<dbReference type="SUPFAM" id="SSF52343">
    <property type="entry name" value="Ferredoxin reductase-like, C-terminal NADP-linked domain"/>
    <property type="match status" value="1"/>
</dbReference>
<feature type="domain" description="FAD-binding FR-type" evidence="9">
    <location>
        <begin position="266"/>
        <end position="367"/>
    </location>
</feature>
<sequence>MDSLNQEWHVIANSEDIPFRHVYQSRLNGQELAVWRDYTGDVNVWENRCPHRGVRLTLGENVGDQLQCQYHGWKYQSGTGHCSFVPAHRTAQPSNACVKTYLCTELEGLIFVKLDTTNGTDAPKQLSLVDSLNSSNLRSQVIAVDAQTAIDTIKKGASSFAPVLGNRPEEIQFVDDGLTIDLTCTGLAETLRIFVQPESEQKVVIHARLYTDTPVDLQRKVMFMHVLTELFAQTERSTSISDSKNIIATDSSTHVNLGNPEVDSARKQIICTVIARNTETPDIDSFWLKPEEDQVLTLEPGMHVGLTTPSGHLRQYSIVNTPEERDVLIIGVKLEAKSRGGSRSMHSDVRVGSKMSITLPRNQFQLQPSERKAVLIAGGIGVTPLLAMALFQEQRDRNYHLHYFVRGNEHIAFKDRISALGNNCSTYVGLGIEETQSAITELLQGLNPESHDIYVCGPQAMIELVSTTAIKSGFSADQVYYEYFGLTDHATSRAHSEGGYQVTIQSTGQEFTVEPGRSLLQACLEAGVEIDYSCEQGVCGACMTKVISGDLQHEDVYLSSKEKNDGKLIMPCVSSCKSAKLVLDI</sequence>
<protein>
    <submittedName>
        <fullName evidence="10">Rieske 2Fe-2S domain-containing protein</fullName>
    </submittedName>
</protein>
<dbReference type="SUPFAM" id="SSF63380">
    <property type="entry name" value="Riboflavin synthase domain-like"/>
    <property type="match status" value="1"/>
</dbReference>
<dbReference type="InterPro" id="IPR017927">
    <property type="entry name" value="FAD-bd_FR_type"/>
</dbReference>
<keyword evidence="3" id="KW-0479">Metal-binding</keyword>
<evidence type="ECO:0000256" key="5">
    <source>
        <dbReference type="ARBA" id="ARBA00023004"/>
    </source>
</evidence>
<keyword evidence="2" id="KW-0001">2Fe-2S</keyword>
<dbReference type="SUPFAM" id="SSF54292">
    <property type="entry name" value="2Fe-2S ferredoxin-like"/>
    <property type="match status" value="1"/>
</dbReference>
<feature type="domain" description="2Fe-2S ferredoxin-type" evidence="7">
    <location>
        <begin position="500"/>
        <end position="585"/>
    </location>
</feature>
<dbReference type="PROSITE" id="PS51296">
    <property type="entry name" value="RIESKE"/>
    <property type="match status" value="1"/>
</dbReference>
<keyword evidence="5" id="KW-0408">Iron</keyword>
<comment type="caution">
    <text evidence="10">The sequence shown here is derived from an EMBL/GenBank/DDBJ whole genome shotgun (WGS) entry which is preliminary data.</text>
</comment>
<evidence type="ECO:0000259" key="7">
    <source>
        <dbReference type="PROSITE" id="PS51085"/>
    </source>
</evidence>
<dbReference type="InterPro" id="IPR017941">
    <property type="entry name" value="Rieske_2Fe-2S"/>
</dbReference>
<dbReference type="InterPro" id="IPR012675">
    <property type="entry name" value="Beta-grasp_dom_sf"/>
</dbReference>
<evidence type="ECO:0000256" key="6">
    <source>
        <dbReference type="ARBA" id="ARBA00023014"/>
    </source>
</evidence>
<dbReference type="PRINTS" id="PR00409">
    <property type="entry name" value="PHDIOXRDTASE"/>
</dbReference>
<name>A0AAW9PPQ8_KLEVA</name>
<dbReference type="InterPro" id="IPR036010">
    <property type="entry name" value="2Fe-2S_ferredoxin-like_sf"/>
</dbReference>
<dbReference type="Pfam" id="PF00355">
    <property type="entry name" value="Rieske"/>
    <property type="match status" value="1"/>
</dbReference>
<dbReference type="AlphaFoldDB" id="A0AAW9PPQ8"/>
<evidence type="ECO:0000256" key="2">
    <source>
        <dbReference type="ARBA" id="ARBA00022714"/>
    </source>
</evidence>
<evidence type="ECO:0000256" key="3">
    <source>
        <dbReference type="ARBA" id="ARBA00022723"/>
    </source>
</evidence>
<dbReference type="Pfam" id="PF00175">
    <property type="entry name" value="NAD_binding_1"/>
    <property type="match status" value="1"/>
</dbReference>
<keyword evidence="4" id="KW-0560">Oxidoreductase</keyword>
<dbReference type="Gene3D" id="2.102.10.10">
    <property type="entry name" value="Rieske [2Fe-2S] iron-sulphur domain"/>
    <property type="match status" value="1"/>
</dbReference>
<dbReference type="CDD" id="cd00207">
    <property type="entry name" value="fer2"/>
    <property type="match status" value="1"/>
</dbReference>
<dbReference type="Gene3D" id="3.10.20.30">
    <property type="match status" value="1"/>
</dbReference>
<evidence type="ECO:0000256" key="1">
    <source>
        <dbReference type="ARBA" id="ARBA00022630"/>
    </source>
</evidence>
<dbReference type="Proteomes" id="UP001176846">
    <property type="component" value="Unassembled WGS sequence"/>
</dbReference>
<dbReference type="SUPFAM" id="SSF50022">
    <property type="entry name" value="ISP domain"/>
    <property type="match status" value="1"/>
</dbReference>
<reference evidence="10" key="2">
    <citation type="submission" date="2024-01" db="EMBL/GenBank/DDBJ databases">
        <authorList>
            <person name="Macesic N."/>
        </authorList>
    </citation>
    <scope>NUCLEOTIDE SEQUENCE</scope>
    <source>
        <strain evidence="10">CPO071</strain>
    </source>
</reference>
<proteinExistence type="predicted"/>
<evidence type="ECO:0000259" key="8">
    <source>
        <dbReference type="PROSITE" id="PS51296"/>
    </source>
</evidence>
<dbReference type="GO" id="GO:0051537">
    <property type="term" value="F:2 iron, 2 sulfur cluster binding"/>
    <property type="evidence" value="ECO:0007669"/>
    <property type="project" value="UniProtKB-KW"/>
</dbReference>
<dbReference type="InterPro" id="IPR001433">
    <property type="entry name" value="OxRdtase_FAD/NAD-bd"/>
</dbReference>
<dbReference type="Pfam" id="PF00111">
    <property type="entry name" value="Fer2"/>
    <property type="match status" value="1"/>
</dbReference>
<dbReference type="InterPro" id="IPR017938">
    <property type="entry name" value="Riboflavin_synthase-like_b-brl"/>
</dbReference>